<keyword evidence="2" id="KW-1185">Reference proteome</keyword>
<gene>
    <name evidence="1" type="ordered locus">MCRO_0685</name>
</gene>
<reference evidence="1 2" key="3">
    <citation type="journal article" date="2011" name="J. Bacteriol.">
        <title>Genome sequences of Mycoplasma alligatoris A21JP2T and Mycoplasma crocodyli MP145T.</title>
        <authorList>
            <person name="Brown D.R."/>
            <person name="Farmerie W.G."/>
            <person name="May M."/>
            <person name="Benders G.A."/>
            <person name="Durkin A.S."/>
            <person name="Hlavinka K."/>
            <person name="Hostetler J."/>
            <person name="Jackson J."/>
            <person name="Johnson J."/>
            <person name="Miller R.H."/>
            <person name="Paralanov V."/>
            <person name="Radune D."/>
            <person name="Szczypinski B."/>
            <person name="Glass J.I."/>
        </authorList>
    </citation>
    <scope>NUCLEOTIDE SEQUENCE [LARGE SCALE GENOMIC DNA]</scope>
    <source>
        <strain evidence="2">ATCC 51981 / MP145</strain>
    </source>
</reference>
<dbReference type="AlphaFoldDB" id="D5E693"/>
<dbReference type="SUPFAM" id="SSF53474">
    <property type="entry name" value="alpha/beta-Hydrolases"/>
    <property type="match status" value="1"/>
</dbReference>
<dbReference type="STRING" id="512564.MCRO_0685"/>
<protein>
    <submittedName>
        <fullName evidence="1">Putative esterase/lipase</fullName>
    </submittedName>
</protein>
<evidence type="ECO:0000313" key="1">
    <source>
        <dbReference type="EMBL" id="ADE19980.1"/>
    </source>
</evidence>
<dbReference type="Proteomes" id="UP000001845">
    <property type="component" value="Chromosome"/>
</dbReference>
<dbReference type="EMBL" id="CP001991">
    <property type="protein sequence ID" value="ADE19980.1"/>
    <property type="molecule type" value="Genomic_DNA"/>
</dbReference>
<dbReference type="eggNOG" id="COG2267">
    <property type="taxonomic scope" value="Bacteria"/>
</dbReference>
<proteinExistence type="predicted"/>
<name>D5E693_MYCCM</name>
<dbReference type="RefSeq" id="WP_013054756.1">
    <property type="nucleotide sequence ID" value="NC_014014.1"/>
</dbReference>
<reference evidence="2" key="1">
    <citation type="submission" date="2010-03" db="EMBL/GenBank/DDBJ databases">
        <title>The complete genome of Mycoplasma crocodyli MP145.</title>
        <authorList>
            <person name="Glass J.I."/>
            <person name="Durkin A.S."/>
            <person name="Hostetler J."/>
            <person name="Jackson J."/>
            <person name="Johnson J."/>
            <person name="May M.A."/>
            <person name="Paralanov V."/>
            <person name="Radune D."/>
            <person name="Szczypinski B."/>
            <person name="Brown D.R."/>
        </authorList>
    </citation>
    <scope>NUCLEOTIDE SEQUENCE [LARGE SCALE GENOMIC DNA]</scope>
    <source>
        <strain evidence="2">ATCC 51981 / MP145</strain>
    </source>
</reference>
<dbReference type="Gene3D" id="3.40.50.1820">
    <property type="entry name" value="alpha/beta hydrolase"/>
    <property type="match status" value="1"/>
</dbReference>
<accession>D5E693</accession>
<dbReference type="InterPro" id="IPR029058">
    <property type="entry name" value="AB_hydrolase_fold"/>
</dbReference>
<dbReference type="HOGENOM" id="CLU_930066_0_0_14"/>
<dbReference type="KEGG" id="mcd:MCRO_0685"/>
<reference key="2">
    <citation type="submission" date="2010-03" db="EMBL/GenBank/DDBJ databases">
        <authorList>
            <person name="Ma Z."/>
            <person name="Wang X."/>
            <person name="Liu H."/>
        </authorList>
    </citation>
    <scope>NUCLEOTIDE SEQUENCE</scope>
    <source>
        <strain>MP145</strain>
    </source>
</reference>
<sequence>MNLKIIKYKNWKIPLFVQDNKSDSTLIAIHGINSSSDFIVPISEYKNKFNIIGINLPGSKYFLELNKIKHEDVKMDLWIEITNYVINKVKTKHNFLIAHSMSGGVACKVGKINKLEHIFFLATIHPNLAESKVVKLFSSITVEPKGKIKTTLNKGIKKGLDFFQKREPWIAPFSDEKSVWANLIKENVLDQEKLLSLNDDYVSLVKKSTLIVGAFDKVINTEKFVEYAYQIEAPVYIIGTGHSPIWYNTRDFYLFFNKRIIGKKRFLFNGLISSLDSEYKSNVNDQSEEEGLLVNSITK</sequence>
<organism evidence="1 2">
    <name type="scientific">Mycoplasma crocodyli (strain ATCC 51981 / MP145)</name>
    <dbReference type="NCBI Taxonomy" id="512564"/>
    <lineage>
        <taxon>Bacteria</taxon>
        <taxon>Bacillati</taxon>
        <taxon>Mycoplasmatota</taxon>
        <taxon>Mollicutes</taxon>
        <taxon>Mycoplasmataceae</taxon>
        <taxon>Mycoplasma</taxon>
    </lineage>
</organism>
<evidence type="ECO:0000313" key="2">
    <source>
        <dbReference type="Proteomes" id="UP000001845"/>
    </source>
</evidence>
<dbReference type="OrthoDB" id="395697at2"/>